<dbReference type="SUPFAM" id="SSF50475">
    <property type="entry name" value="FMN-binding split barrel"/>
    <property type="match status" value="1"/>
</dbReference>
<dbReference type="InterPro" id="IPR019920">
    <property type="entry name" value="F420-binding_dom_put"/>
</dbReference>
<sequence length="165" mass="18196">MTELTATNENEPGSGPAPRILTEEELVNLLGEQRFGVLATVKTSGHPHLSTVLYHWDPDERIVRISTTNDRLKARHIRRNPSLALHVNGPDIWSFAVAEGDAEVSEATTEPGDAIGQELLALTPGFEDPAQEAAFLRQAVRERRVVIRLRVSRLYGTALDIPAED</sequence>
<dbReference type="NCBIfam" id="TIGR03618">
    <property type="entry name" value="Rv1155_F420"/>
    <property type="match status" value="1"/>
</dbReference>
<dbReference type="RefSeq" id="WP_271219839.1">
    <property type="nucleotide sequence ID" value="NZ_BAAAVD010000016.1"/>
</dbReference>
<dbReference type="Proteomes" id="UP001143474">
    <property type="component" value="Unassembled WGS sequence"/>
</dbReference>
<dbReference type="InterPro" id="IPR012349">
    <property type="entry name" value="Split_barrel_FMN-bd"/>
</dbReference>
<dbReference type="Pfam" id="PF01243">
    <property type="entry name" value="PNPOx_N"/>
    <property type="match status" value="1"/>
</dbReference>
<keyword evidence="1" id="KW-0560">Oxidoreductase</keyword>
<dbReference type="GO" id="GO:0016627">
    <property type="term" value="F:oxidoreductase activity, acting on the CH-CH group of donors"/>
    <property type="evidence" value="ECO:0007669"/>
    <property type="project" value="TreeGrafter"/>
</dbReference>
<evidence type="ECO:0000313" key="3">
    <source>
        <dbReference type="EMBL" id="GLK11457.1"/>
    </source>
</evidence>
<feature type="domain" description="Pyridoxamine 5'-phosphate oxidase N-terminal" evidence="2">
    <location>
        <begin position="23"/>
        <end position="152"/>
    </location>
</feature>
<dbReference type="GO" id="GO:0070967">
    <property type="term" value="F:coenzyme F420 binding"/>
    <property type="evidence" value="ECO:0007669"/>
    <property type="project" value="TreeGrafter"/>
</dbReference>
<dbReference type="PANTHER" id="PTHR35176:SF2">
    <property type="entry name" value="F420H(2)-DEPENDENT REDUCTASE RV1155"/>
    <property type="match status" value="1"/>
</dbReference>
<dbReference type="GO" id="GO:0005829">
    <property type="term" value="C:cytosol"/>
    <property type="evidence" value="ECO:0007669"/>
    <property type="project" value="TreeGrafter"/>
</dbReference>
<name>A0A9W6MET0_9ACTN</name>
<accession>A0A9W6MET0</accession>
<organism evidence="3 4">
    <name type="scientific">Streptosporangium carneum</name>
    <dbReference type="NCBI Taxonomy" id="47481"/>
    <lineage>
        <taxon>Bacteria</taxon>
        <taxon>Bacillati</taxon>
        <taxon>Actinomycetota</taxon>
        <taxon>Actinomycetes</taxon>
        <taxon>Streptosporangiales</taxon>
        <taxon>Streptosporangiaceae</taxon>
        <taxon>Streptosporangium</taxon>
    </lineage>
</organism>
<gene>
    <name evidence="3" type="ORF">GCM10017600_48640</name>
</gene>
<reference evidence="3" key="2">
    <citation type="submission" date="2023-01" db="EMBL/GenBank/DDBJ databases">
        <authorList>
            <person name="Sun Q."/>
            <person name="Evtushenko L."/>
        </authorList>
    </citation>
    <scope>NUCLEOTIDE SEQUENCE</scope>
    <source>
        <strain evidence="3">VKM Ac-2007</strain>
    </source>
</reference>
<dbReference type="Gene3D" id="2.30.110.10">
    <property type="entry name" value="Electron Transport, Fmn-binding Protein, Chain A"/>
    <property type="match status" value="1"/>
</dbReference>
<keyword evidence="4" id="KW-1185">Reference proteome</keyword>
<protein>
    <submittedName>
        <fullName evidence="3">PPOX class F420-dependent enzyme</fullName>
    </submittedName>
</protein>
<dbReference type="InterPro" id="IPR011576">
    <property type="entry name" value="Pyridox_Oxase_N"/>
</dbReference>
<reference evidence="3" key="1">
    <citation type="journal article" date="2014" name="Int. J. Syst. Evol. Microbiol.">
        <title>Complete genome sequence of Corynebacterium casei LMG S-19264T (=DSM 44701T), isolated from a smear-ripened cheese.</title>
        <authorList>
            <consortium name="US DOE Joint Genome Institute (JGI-PGF)"/>
            <person name="Walter F."/>
            <person name="Albersmeier A."/>
            <person name="Kalinowski J."/>
            <person name="Ruckert C."/>
        </authorList>
    </citation>
    <scope>NUCLEOTIDE SEQUENCE</scope>
    <source>
        <strain evidence="3">VKM Ac-2007</strain>
    </source>
</reference>
<dbReference type="EMBL" id="BSEV01000011">
    <property type="protein sequence ID" value="GLK11457.1"/>
    <property type="molecule type" value="Genomic_DNA"/>
</dbReference>
<dbReference type="PANTHER" id="PTHR35176">
    <property type="entry name" value="HEME OXYGENASE HI_0854-RELATED"/>
    <property type="match status" value="1"/>
</dbReference>
<evidence type="ECO:0000259" key="2">
    <source>
        <dbReference type="Pfam" id="PF01243"/>
    </source>
</evidence>
<evidence type="ECO:0000256" key="1">
    <source>
        <dbReference type="ARBA" id="ARBA00023002"/>
    </source>
</evidence>
<comment type="caution">
    <text evidence="3">The sequence shown here is derived from an EMBL/GenBank/DDBJ whole genome shotgun (WGS) entry which is preliminary data.</text>
</comment>
<dbReference type="AlphaFoldDB" id="A0A9W6MET0"/>
<proteinExistence type="predicted"/>
<evidence type="ECO:0000313" key="4">
    <source>
        <dbReference type="Proteomes" id="UP001143474"/>
    </source>
</evidence>
<dbReference type="InterPro" id="IPR052019">
    <property type="entry name" value="F420H2_bilvrd_red/Heme_oxyg"/>
</dbReference>